<dbReference type="Pfam" id="PF20462">
    <property type="entry name" value="DUF6715"/>
    <property type="match status" value="1"/>
</dbReference>
<sequence>MKKRTAGIIKTVIIGVICVGIVAGFYYYLTNRAPRSVETTGETDEITSVLSKNLEKDYPASPRAVIKYYNRILLCLYNETYDDEQYQKLLEKMRALMDEELLENNPQDTFSTQMQNDIAAYKAESKIIATASVCDTDEVAYKKVEGSDCAYVTASYFLRSTKAYNRANQEYVLRKDENGDWKILGFVALEGDNGDAEK</sequence>
<organism evidence="2 3">
    <name type="scientific">Roseburia amylophila</name>
    <dbReference type="NCBI Taxonomy" id="2981794"/>
    <lineage>
        <taxon>Bacteria</taxon>
        <taxon>Bacillati</taxon>
        <taxon>Bacillota</taxon>
        <taxon>Clostridia</taxon>
        <taxon>Lachnospirales</taxon>
        <taxon>Lachnospiraceae</taxon>
        <taxon>Roseburia</taxon>
    </lineage>
</organism>
<evidence type="ECO:0000313" key="3">
    <source>
        <dbReference type="Proteomes" id="UP001198893"/>
    </source>
</evidence>
<accession>A0AAW4WH66</accession>
<feature type="transmembrane region" description="Helical" evidence="1">
    <location>
        <begin position="7"/>
        <end position="29"/>
    </location>
</feature>
<dbReference type="RefSeq" id="WP_227710760.1">
    <property type="nucleotide sequence ID" value="NZ_JAJEQW010000019.1"/>
</dbReference>
<keyword evidence="1" id="KW-0812">Transmembrane</keyword>
<evidence type="ECO:0000313" key="2">
    <source>
        <dbReference type="EMBL" id="MCC2243298.1"/>
    </source>
</evidence>
<name>A0AAW4WH66_9FIRM</name>
<dbReference type="AlphaFoldDB" id="A0AAW4WH66"/>
<keyword evidence="1" id="KW-0472">Membrane</keyword>
<proteinExistence type="predicted"/>
<dbReference type="EMBL" id="JAJEQW010000019">
    <property type="protein sequence ID" value="MCC2243298.1"/>
    <property type="molecule type" value="Genomic_DNA"/>
</dbReference>
<dbReference type="InterPro" id="IPR046563">
    <property type="entry name" value="DUF6715"/>
</dbReference>
<evidence type="ECO:0008006" key="4">
    <source>
        <dbReference type="Google" id="ProtNLM"/>
    </source>
</evidence>
<gene>
    <name evidence="2" type="ORF">LKD47_13535</name>
</gene>
<comment type="caution">
    <text evidence="2">The sequence shown here is derived from an EMBL/GenBank/DDBJ whole genome shotgun (WGS) entry which is preliminary data.</text>
</comment>
<evidence type="ECO:0000256" key="1">
    <source>
        <dbReference type="SAM" id="Phobius"/>
    </source>
</evidence>
<reference evidence="2" key="1">
    <citation type="submission" date="2021-10" db="EMBL/GenBank/DDBJ databases">
        <title>Anaerobic single-cell dispensing facilitates the cultivation of human gut bacteria.</title>
        <authorList>
            <person name="Afrizal A."/>
        </authorList>
    </citation>
    <scope>NUCLEOTIDE SEQUENCE</scope>
    <source>
        <strain evidence="2">CLA-AA-H204</strain>
    </source>
</reference>
<keyword evidence="1" id="KW-1133">Transmembrane helix</keyword>
<dbReference type="Proteomes" id="UP001198893">
    <property type="component" value="Unassembled WGS sequence"/>
</dbReference>
<protein>
    <recommendedName>
        <fullName evidence="4">DUF4829 domain-containing protein</fullName>
    </recommendedName>
</protein>